<evidence type="ECO:0000259" key="1">
    <source>
        <dbReference type="Pfam" id="PF03109"/>
    </source>
</evidence>
<protein>
    <submittedName>
        <fullName evidence="3">Unannotated protein</fullName>
    </submittedName>
</protein>
<dbReference type="InterPro" id="IPR004147">
    <property type="entry name" value="ABC1_dom"/>
</dbReference>
<sequence length="419" mass="45756">MSLFSRAASLAAVPVKSGARFAGAATISAFGGDKDAAYGKALLASAEELTAALAKARGPVMKFGQLLALFSSTLPPEQAEMLSSLTRLYEDAEPRPFKDVEENFTRLPAGTKVDEVAVAAASLGQVHTATWPDGRRVAIKVQYPDAHRIVRSDLLQLRTFIPLIHRLIPTLDVKALLQEHADRLWDELDYTNEAKWQEEFREVWDANYPGVVTIPAVIFADSTLLVTEWLSGIPYASLPSAPVEQRDQAARNLARFTLWSPRVVGAIHADPHPGNFRLMEDGSIGVLDFGSVGNPAGEFTELFVRTFQLAAANDLEGVRELWLNIGMIMDATSAEELARIISLDLTPYVQPEFRFSSDWITERAGDWSDPGGSLKDAGKLSFPPNLLLEHRAVTGMLALLTSIDATVDFQKVIDQALSA</sequence>
<accession>A0A6J7H369</accession>
<proteinExistence type="predicted"/>
<organism evidence="3">
    <name type="scientific">freshwater metagenome</name>
    <dbReference type="NCBI Taxonomy" id="449393"/>
    <lineage>
        <taxon>unclassified sequences</taxon>
        <taxon>metagenomes</taxon>
        <taxon>ecological metagenomes</taxon>
    </lineage>
</organism>
<dbReference type="PANTHER" id="PTHR43851:SF3">
    <property type="entry name" value="COENZYME Q8"/>
    <property type="match status" value="1"/>
</dbReference>
<evidence type="ECO:0000313" key="3">
    <source>
        <dbReference type="EMBL" id="CAB4910149.1"/>
    </source>
</evidence>
<dbReference type="SUPFAM" id="SSF56112">
    <property type="entry name" value="Protein kinase-like (PK-like)"/>
    <property type="match status" value="1"/>
</dbReference>
<dbReference type="PANTHER" id="PTHR43851">
    <property type="match status" value="1"/>
</dbReference>
<reference evidence="3" key="1">
    <citation type="submission" date="2020-05" db="EMBL/GenBank/DDBJ databases">
        <authorList>
            <person name="Chiriac C."/>
            <person name="Salcher M."/>
            <person name="Ghai R."/>
            <person name="Kavagutti S V."/>
        </authorList>
    </citation>
    <scope>NUCLEOTIDE SEQUENCE</scope>
</reference>
<gene>
    <name evidence="2" type="ORF">UFOPK1908_00942</name>
    <name evidence="3" type="ORF">UFOPK3576_01052</name>
</gene>
<dbReference type="AlphaFoldDB" id="A0A6J7H369"/>
<dbReference type="Pfam" id="PF03109">
    <property type="entry name" value="ABC1"/>
    <property type="match status" value="1"/>
</dbReference>
<dbReference type="InterPro" id="IPR051409">
    <property type="entry name" value="Atypical_kinase_ADCK"/>
</dbReference>
<dbReference type="InterPro" id="IPR011009">
    <property type="entry name" value="Kinase-like_dom_sf"/>
</dbReference>
<dbReference type="EMBL" id="CAEZVB010000041">
    <property type="protein sequence ID" value="CAB4622751.1"/>
    <property type="molecule type" value="Genomic_DNA"/>
</dbReference>
<dbReference type="EMBL" id="CAFBMO010000042">
    <property type="protein sequence ID" value="CAB4910149.1"/>
    <property type="molecule type" value="Genomic_DNA"/>
</dbReference>
<name>A0A6J7H369_9ZZZZ</name>
<evidence type="ECO:0000313" key="2">
    <source>
        <dbReference type="EMBL" id="CAB4622751.1"/>
    </source>
</evidence>
<feature type="domain" description="ABC1 atypical kinase-like" evidence="1">
    <location>
        <begin position="112"/>
        <end position="320"/>
    </location>
</feature>